<feature type="domain" description="Retrotransposon gag" evidence="2">
    <location>
        <begin position="119"/>
        <end position="207"/>
    </location>
</feature>
<evidence type="ECO:0000313" key="3">
    <source>
        <dbReference type="EMBL" id="CAH9143489.1"/>
    </source>
</evidence>
<dbReference type="Pfam" id="PF03732">
    <property type="entry name" value="Retrotrans_gag"/>
    <property type="match status" value="1"/>
</dbReference>
<feature type="region of interest" description="Disordered" evidence="1">
    <location>
        <begin position="268"/>
        <end position="302"/>
    </location>
</feature>
<evidence type="ECO:0000313" key="4">
    <source>
        <dbReference type="Proteomes" id="UP001152523"/>
    </source>
</evidence>
<feature type="region of interest" description="Disordered" evidence="1">
    <location>
        <begin position="1"/>
        <end position="20"/>
    </location>
</feature>
<evidence type="ECO:0000256" key="1">
    <source>
        <dbReference type="SAM" id="MobiDB-lite"/>
    </source>
</evidence>
<organism evidence="3 4">
    <name type="scientific">Cuscuta epithymum</name>
    <dbReference type="NCBI Taxonomy" id="186058"/>
    <lineage>
        <taxon>Eukaryota</taxon>
        <taxon>Viridiplantae</taxon>
        <taxon>Streptophyta</taxon>
        <taxon>Embryophyta</taxon>
        <taxon>Tracheophyta</taxon>
        <taxon>Spermatophyta</taxon>
        <taxon>Magnoliopsida</taxon>
        <taxon>eudicotyledons</taxon>
        <taxon>Gunneridae</taxon>
        <taxon>Pentapetalae</taxon>
        <taxon>asterids</taxon>
        <taxon>lamiids</taxon>
        <taxon>Solanales</taxon>
        <taxon>Convolvulaceae</taxon>
        <taxon>Cuscuteae</taxon>
        <taxon>Cuscuta</taxon>
        <taxon>Cuscuta subgen. Cuscuta</taxon>
    </lineage>
</organism>
<sequence length="392" mass="43766">MTRSQNDRLTELENEQTRMREEVTRIRAEQAEHGGKLSEIIASLAALTQAMVPPVTPKKAADDVGRIPATELHGEGVLSNPTITLLPSFDGGDPIGWIARVEQQFELHNTLPENKVAAAMVAMEGGALYWVTWLRSRRPGMTWADFKQALVDRFDSRFQGNKYERLSGVRQIGSIKDYNILFVQLASQVLGLPDEHYLGYYMSGLKEIIRSSLRLLRPNNLEMAMELAREVEYNLFVQSGESGSLNYHSSGVRSSSLLRANAGSPLTAAGGSLQGSEGSFAKDSGQPPGTKPGLSGQPMTRSQFTRLPPKEFAELRAKGLCFRCKKPFTPTHDCPFKQLRVMLAEEDEELDLKQYEFCEITGQERVQEREEEYFPVYSMSGNFSSRSASFQP</sequence>
<protein>
    <recommendedName>
        <fullName evidence="2">Retrotransposon gag domain-containing protein</fullName>
    </recommendedName>
</protein>
<dbReference type="AlphaFoldDB" id="A0AAV0G6V9"/>
<dbReference type="Proteomes" id="UP001152523">
    <property type="component" value="Unassembled WGS sequence"/>
</dbReference>
<keyword evidence="4" id="KW-1185">Reference proteome</keyword>
<evidence type="ECO:0000259" key="2">
    <source>
        <dbReference type="Pfam" id="PF03732"/>
    </source>
</evidence>
<dbReference type="InterPro" id="IPR005162">
    <property type="entry name" value="Retrotrans_gag_dom"/>
</dbReference>
<comment type="caution">
    <text evidence="3">The sequence shown here is derived from an EMBL/GenBank/DDBJ whole genome shotgun (WGS) entry which is preliminary data.</text>
</comment>
<dbReference type="EMBL" id="CAMAPF010001051">
    <property type="protein sequence ID" value="CAH9143489.1"/>
    <property type="molecule type" value="Genomic_DNA"/>
</dbReference>
<name>A0AAV0G6V9_9ASTE</name>
<proteinExistence type="predicted"/>
<reference evidence="3" key="1">
    <citation type="submission" date="2022-07" db="EMBL/GenBank/DDBJ databases">
        <authorList>
            <person name="Macas J."/>
            <person name="Novak P."/>
            <person name="Neumann P."/>
        </authorList>
    </citation>
    <scope>NUCLEOTIDE SEQUENCE</scope>
</reference>
<accession>A0AAV0G6V9</accession>
<gene>
    <name evidence="3" type="ORF">CEPIT_LOCUS40705</name>
</gene>